<organism evidence="2 3">
    <name type="scientific">Streptomyces erythrochromogenes</name>
    <dbReference type="NCBI Taxonomy" id="285574"/>
    <lineage>
        <taxon>Bacteria</taxon>
        <taxon>Bacillati</taxon>
        <taxon>Actinomycetota</taxon>
        <taxon>Actinomycetes</taxon>
        <taxon>Kitasatosporales</taxon>
        <taxon>Streptomycetaceae</taxon>
        <taxon>Streptomyces</taxon>
    </lineage>
</organism>
<protein>
    <submittedName>
        <fullName evidence="2">Uncharacterized protein</fullName>
    </submittedName>
</protein>
<reference evidence="2" key="1">
    <citation type="submission" date="2022-10" db="EMBL/GenBank/DDBJ databases">
        <title>The complete genomes of actinobacterial strains from the NBC collection.</title>
        <authorList>
            <person name="Joergensen T.S."/>
            <person name="Alvarez Arevalo M."/>
            <person name="Sterndorff E.B."/>
            <person name="Faurdal D."/>
            <person name="Vuksanovic O."/>
            <person name="Mourched A.-S."/>
            <person name="Charusanti P."/>
            <person name="Shaw S."/>
            <person name="Blin K."/>
            <person name="Weber T."/>
        </authorList>
    </citation>
    <scope>NUCLEOTIDE SEQUENCE</scope>
    <source>
        <strain evidence="2">NBC_00303</strain>
    </source>
</reference>
<keyword evidence="1" id="KW-0472">Membrane</keyword>
<dbReference type="RefSeq" id="WP_158714714.1">
    <property type="nucleotide sequence ID" value="NZ_CP108036.1"/>
</dbReference>
<keyword evidence="1" id="KW-1133">Transmembrane helix</keyword>
<sequence>MPERTIGKALAAVGAPLALAGLAMQVLPGRGSSVLVLVLGLALLMTGVVMSAAAARS</sequence>
<gene>
    <name evidence="2" type="ORF">OHA91_06070</name>
</gene>
<dbReference type="GeneID" id="95495583"/>
<keyword evidence="3" id="KW-1185">Reference proteome</keyword>
<name>A0ABZ1Q6U1_9ACTN</name>
<evidence type="ECO:0000313" key="2">
    <source>
        <dbReference type="EMBL" id="WUN78090.1"/>
    </source>
</evidence>
<proteinExistence type="predicted"/>
<evidence type="ECO:0000256" key="1">
    <source>
        <dbReference type="SAM" id="Phobius"/>
    </source>
</evidence>
<accession>A0ABZ1Q6U1</accession>
<keyword evidence="1" id="KW-0812">Transmembrane</keyword>
<dbReference type="Proteomes" id="UP001432312">
    <property type="component" value="Chromosome"/>
</dbReference>
<evidence type="ECO:0000313" key="3">
    <source>
        <dbReference type="Proteomes" id="UP001432312"/>
    </source>
</evidence>
<dbReference type="EMBL" id="CP108036">
    <property type="protein sequence ID" value="WUN78090.1"/>
    <property type="molecule type" value="Genomic_DNA"/>
</dbReference>
<feature type="transmembrane region" description="Helical" evidence="1">
    <location>
        <begin position="35"/>
        <end position="55"/>
    </location>
</feature>